<evidence type="ECO:0000256" key="3">
    <source>
        <dbReference type="PIRSR" id="PIRSR005384-1"/>
    </source>
</evidence>
<keyword evidence="6" id="KW-1185">Reference proteome</keyword>
<evidence type="ECO:0000256" key="2">
    <source>
        <dbReference type="ARBA" id="ARBA00023235"/>
    </source>
</evidence>
<feature type="binding site" evidence="4">
    <location>
        <position position="110"/>
    </location>
    <ligand>
        <name>D-ribulose 5-phosphate</name>
        <dbReference type="ChEBI" id="CHEBI:58121"/>
    </ligand>
</feature>
<dbReference type="Gene3D" id="3.40.1400.10">
    <property type="entry name" value="Sugar-phosphate isomerase, RpiB/LacA/LacB"/>
    <property type="match status" value="1"/>
</dbReference>
<dbReference type="SUPFAM" id="SSF89623">
    <property type="entry name" value="Ribose/Galactose isomerase RpiB/AlsB"/>
    <property type="match status" value="1"/>
</dbReference>
<feature type="binding site" evidence="4">
    <location>
        <begin position="67"/>
        <end position="71"/>
    </location>
    <ligand>
        <name>D-ribulose 5-phosphate</name>
        <dbReference type="ChEBI" id="CHEBI:58121"/>
    </ligand>
</feature>
<evidence type="ECO:0000256" key="1">
    <source>
        <dbReference type="ARBA" id="ARBA00008754"/>
    </source>
</evidence>
<dbReference type="InterPro" id="IPR036569">
    <property type="entry name" value="RpiB_LacA_LacB_sf"/>
</dbReference>
<feature type="binding site" evidence="4">
    <location>
        <position position="137"/>
    </location>
    <ligand>
        <name>D-ribulose 5-phosphate</name>
        <dbReference type="ChEBI" id="CHEBI:58121"/>
    </ligand>
</feature>
<dbReference type="EMBL" id="FNBX01000010">
    <property type="protein sequence ID" value="SDF66333.1"/>
    <property type="molecule type" value="Genomic_DNA"/>
</dbReference>
<protein>
    <submittedName>
        <fullName evidence="5">Ribose-5-phosphate isomerase</fullName>
    </submittedName>
</protein>
<comment type="similarity">
    <text evidence="1">Belongs to the LacAB/RpiB family.</text>
</comment>
<feature type="binding site" evidence="4">
    <location>
        <position position="100"/>
    </location>
    <ligand>
        <name>D-ribulose 5-phosphate</name>
        <dbReference type="ChEBI" id="CHEBI:58121"/>
    </ligand>
</feature>
<dbReference type="GO" id="GO:0009052">
    <property type="term" value="P:pentose-phosphate shunt, non-oxidative branch"/>
    <property type="evidence" value="ECO:0007669"/>
    <property type="project" value="TreeGrafter"/>
</dbReference>
<dbReference type="RefSeq" id="WP_092153798.1">
    <property type="nucleotide sequence ID" value="NZ_FNBX01000010.1"/>
</dbReference>
<dbReference type="OrthoDB" id="1778624at2"/>
<accession>A0A1G7MX14</accession>
<organism evidence="5 6">
    <name type="scientific">Desulfovibrio legallii</name>
    <dbReference type="NCBI Taxonomy" id="571438"/>
    <lineage>
        <taxon>Bacteria</taxon>
        <taxon>Pseudomonadati</taxon>
        <taxon>Thermodesulfobacteriota</taxon>
        <taxon>Desulfovibrionia</taxon>
        <taxon>Desulfovibrionales</taxon>
        <taxon>Desulfovibrionaceae</taxon>
        <taxon>Desulfovibrio</taxon>
    </lineage>
</organism>
<dbReference type="GO" id="GO:0004751">
    <property type="term" value="F:ribose-5-phosphate isomerase activity"/>
    <property type="evidence" value="ECO:0007669"/>
    <property type="project" value="TreeGrafter"/>
</dbReference>
<feature type="binding site" evidence="4">
    <location>
        <begin position="9"/>
        <end position="10"/>
    </location>
    <ligand>
        <name>D-ribulose 5-phosphate</name>
        <dbReference type="ChEBI" id="CHEBI:58121"/>
    </ligand>
</feature>
<feature type="active site" description="Proton acceptor" evidence="3">
    <location>
        <position position="66"/>
    </location>
</feature>
<dbReference type="AlphaFoldDB" id="A0A1G7MX14"/>
<keyword evidence="2 5" id="KW-0413">Isomerase</keyword>
<dbReference type="InterPro" id="IPR003500">
    <property type="entry name" value="RpiB_LacA_LacB"/>
</dbReference>
<feature type="binding site" evidence="4">
    <location>
        <position position="133"/>
    </location>
    <ligand>
        <name>D-ribulose 5-phosphate</name>
        <dbReference type="ChEBI" id="CHEBI:58121"/>
    </ligand>
</feature>
<dbReference type="NCBIfam" id="NF004051">
    <property type="entry name" value="PRK05571.1"/>
    <property type="match status" value="1"/>
</dbReference>
<sequence>MRTIHIASDHAGFALKGLLTRHLEQQGYAVNDHGTHSTESCDYPVLAHALATAVEAEPDALGILICGTGIGVSITANRHPGIRAALCATELQARLAREHNNANVLCLGARITGDELARAITDAFLDGSFAGGRHQRRLDRINLPA</sequence>
<evidence type="ECO:0000256" key="4">
    <source>
        <dbReference type="PIRSR" id="PIRSR005384-2"/>
    </source>
</evidence>
<gene>
    <name evidence="5" type="ORF">SAMN05192586_11015</name>
</gene>
<dbReference type="Pfam" id="PF02502">
    <property type="entry name" value="LacAB_rpiB"/>
    <property type="match status" value="1"/>
</dbReference>
<dbReference type="Proteomes" id="UP000199355">
    <property type="component" value="Unassembled WGS sequence"/>
</dbReference>
<dbReference type="NCBIfam" id="TIGR00689">
    <property type="entry name" value="rpiB_lacA_lacB"/>
    <property type="match status" value="1"/>
</dbReference>
<dbReference type="PANTHER" id="PTHR30345:SF0">
    <property type="entry name" value="DNA DAMAGE-REPAIR_TOLERATION PROTEIN DRT102"/>
    <property type="match status" value="1"/>
</dbReference>
<dbReference type="InterPro" id="IPR004785">
    <property type="entry name" value="RpiB"/>
</dbReference>
<name>A0A1G7MX14_9BACT</name>
<feature type="active site" description="Proton donor" evidence="3">
    <location>
        <position position="99"/>
    </location>
</feature>
<dbReference type="NCBIfam" id="TIGR01120">
    <property type="entry name" value="rpiB"/>
    <property type="match status" value="1"/>
</dbReference>
<dbReference type="STRING" id="571438.SAMN05192586_11015"/>
<dbReference type="PANTHER" id="PTHR30345">
    <property type="entry name" value="RIBOSE-5-PHOSPHATE ISOMERASE B"/>
    <property type="match status" value="1"/>
</dbReference>
<dbReference type="PIRSF" id="PIRSF005384">
    <property type="entry name" value="RpiB_LacA_B"/>
    <property type="match status" value="1"/>
</dbReference>
<evidence type="ECO:0000313" key="6">
    <source>
        <dbReference type="Proteomes" id="UP000199355"/>
    </source>
</evidence>
<evidence type="ECO:0000313" key="5">
    <source>
        <dbReference type="EMBL" id="SDF66333.1"/>
    </source>
</evidence>
<reference evidence="6" key="1">
    <citation type="submission" date="2016-10" db="EMBL/GenBank/DDBJ databases">
        <authorList>
            <person name="Varghese N."/>
            <person name="Submissions S."/>
        </authorList>
    </citation>
    <scope>NUCLEOTIDE SEQUENCE [LARGE SCALE GENOMIC DNA]</scope>
    <source>
        <strain evidence="6">KHC7</strain>
    </source>
</reference>
<proteinExistence type="inferred from homology"/>
<dbReference type="GO" id="GO:0019316">
    <property type="term" value="P:D-allose catabolic process"/>
    <property type="evidence" value="ECO:0007669"/>
    <property type="project" value="TreeGrafter"/>
</dbReference>